<keyword evidence="3" id="KW-1185">Reference proteome</keyword>
<dbReference type="PANTHER" id="PTHR36438:SF1">
    <property type="entry name" value="IRON-SULFUR CLUSTER REPAIR PROTEIN YTFE"/>
    <property type="match status" value="1"/>
</dbReference>
<dbReference type="RefSeq" id="WP_114070431.1">
    <property type="nucleotide sequence ID" value="NZ_CP030850.1"/>
</dbReference>
<sequence length="230" mass="27119">MTKSTYNELINDSLVHQSVTERLEDFGGKNRIELDNELISLILDLYNDDQDFPYQKIRKFSMGDILAYLQATHRYYLTKKLPEIEQSLLHIFSKYGQTHELLAELCLFFNEYKNDLVEHVKMEEREFFPYIKKLMKASAGEYTKAEIAELLNSASISQFTEHHDSIEDELKEVSQIIHRYSPVERPPMPYRVFLNQVEFFELELRKHAIIEDHVLVPMAVELEAQLRASL</sequence>
<dbReference type="Proteomes" id="UP000251993">
    <property type="component" value="Chromosome"/>
</dbReference>
<dbReference type="Gene3D" id="1.20.120.520">
    <property type="entry name" value="nmb1532 protein domain like"/>
    <property type="match status" value="1"/>
</dbReference>
<dbReference type="GO" id="GO:0005737">
    <property type="term" value="C:cytoplasm"/>
    <property type="evidence" value="ECO:0007669"/>
    <property type="project" value="UniProtKB-SubCell"/>
</dbReference>
<evidence type="ECO:0000313" key="3">
    <source>
        <dbReference type="Proteomes" id="UP000251993"/>
    </source>
</evidence>
<dbReference type="PANTHER" id="PTHR36438">
    <property type="entry name" value="IRON-SULFUR CLUSTER REPAIR PROTEIN YTFE"/>
    <property type="match status" value="1"/>
</dbReference>
<dbReference type="AlphaFoldDB" id="A0A344TSR9"/>
<organism evidence="2 3">
    <name type="scientific">Runella rosea</name>
    <dbReference type="NCBI Taxonomy" id="2259595"/>
    <lineage>
        <taxon>Bacteria</taxon>
        <taxon>Pseudomonadati</taxon>
        <taxon>Bacteroidota</taxon>
        <taxon>Cytophagia</taxon>
        <taxon>Cytophagales</taxon>
        <taxon>Spirosomataceae</taxon>
        <taxon>Runella</taxon>
    </lineage>
</organism>
<protein>
    <submittedName>
        <fullName evidence="2">Hemerythrin</fullName>
    </submittedName>
</protein>
<dbReference type="KEGG" id="run:DR864_22805"/>
<gene>
    <name evidence="2" type="ORF">DR864_22805</name>
</gene>
<dbReference type="OrthoDB" id="937463at2"/>
<dbReference type="InterPro" id="IPR019903">
    <property type="entry name" value="RIC_family"/>
</dbReference>
<evidence type="ECO:0000313" key="2">
    <source>
        <dbReference type="EMBL" id="AXE21690.1"/>
    </source>
</evidence>
<reference evidence="2 3" key="1">
    <citation type="submission" date="2018-07" db="EMBL/GenBank/DDBJ databases">
        <title>Genome sequencing of Runella.</title>
        <authorList>
            <person name="Baek M.-G."/>
            <person name="Yi H."/>
        </authorList>
    </citation>
    <scope>NUCLEOTIDE SEQUENCE [LARGE SCALE GENOMIC DNA]</scope>
    <source>
        <strain evidence="2 3">HYN0085</strain>
    </source>
</reference>
<evidence type="ECO:0000256" key="1">
    <source>
        <dbReference type="ARBA" id="ARBA00004496"/>
    </source>
</evidence>
<accession>A0A344TSR9</accession>
<name>A0A344TSR9_9BACT</name>
<proteinExistence type="predicted"/>
<comment type="subcellular location">
    <subcellularLocation>
        <location evidence="1">Cytoplasm</location>
    </subcellularLocation>
</comment>
<dbReference type="EMBL" id="CP030850">
    <property type="protein sequence ID" value="AXE21690.1"/>
    <property type="molecule type" value="Genomic_DNA"/>
</dbReference>